<feature type="binding site" evidence="5">
    <location>
        <position position="153"/>
    </location>
    <ligand>
        <name>Zn(2+)</name>
        <dbReference type="ChEBI" id="CHEBI:29105"/>
        <note>structural</note>
    </ligand>
</feature>
<evidence type="ECO:0000256" key="6">
    <source>
        <dbReference type="RuleBase" id="RU003330"/>
    </source>
</evidence>
<keyword evidence="4 5" id="KW-0418">Kinase</keyword>
<dbReference type="InterPro" id="IPR007862">
    <property type="entry name" value="Adenylate_kinase_lid-dom"/>
</dbReference>
<dbReference type="Pfam" id="PF00406">
    <property type="entry name" value="ADK"/>
    <property type="match status" value="1"/>
</dbReference>
<dbReference type="SUPFAM" id="SSF57774">
    <property type="entry name" value="Microbial and mitochondrial ADK, insert 'zinc finger' domain"/>
    <property type="match status" value="1"/>
</dbReference>
<dbReference type="EMBL" id="MFGO01000039">
    <property type="protein sequence ID" value="OGF40000.1"/>
    <property type="molecule type" value="Genomic_DNA"/>
</dbReference>
<dbReference type="InterPro" id="IPR000850">
    <property type="entry name" value="Adenylat/UMP-CMP_kin"/>
</dbReference>
<evidence type="ECO:0000313" key="10">
    <source>
        <dbReference type="Proteomes" id="UP000177579"/>
    </source>
</evidence>
<dbReference type="GO" id="GO:0005737">
    <property type="term" value="C:cytoplasm"/>
    <property type="evidence" value="ECO:0007669"/>
    <property type="project" value="UniProtKB-SubCell"/>
</dbReference>
<evidence type="ECO:0000256" key="3">
    <source>
        <dbReference type="ARBA" id="ARBA00022741"/>
    </source>
</evidence>
<feature type="binding site" evidence="5">
    <location>
        <position position="171"/>
    </location>
    <ligand>
        <name>AMP</name>
        <dbReference type="ChEBI" id="CHEBI:456215"/>
    </ligand>
</feature>
<evidence type="ECO:0000313" key="9">
    <source>
        <dbReference type="EMBL" id="OGF40000.1"/>
    </source>
</evidence>
<sequence length="217" mass="24848">MYIIFLGAPGSGKGTQADMLGEYLNIPVISPGELLRHEIETKSLLGRSIKKKLSKGQLVANDIVEKIIDKRISKKDTQNGFILDGYPRRLKQASLLKDRLKKITSQNSVLVIDIIIRDKVIKERVTGRRVCDCGATYHLVNNPPKKKDVCDLCGLKLYQRDDDKHNVIADRLKHFHARVRKINKYLEKYYKIVKINGELSIKDTKNEIIKIVKNEIE</sequence>
<dbReference type="InterPro" id="IPR027417">
    <property type="entry name" value="P-loop_NTPase"/>
</dbReference>
<dbReference type="CDD" id="cd01428">
    <property type="entry name" value="ADK"/>
    <property type="match status" value="1"/>
</dbReference>
<dbReference type="Proteomes" id="UP000177579">
    <property type="component" value="Unassembled WGS sequence"/>
</dbReference>
<name>A0A1F5TM59_9BACT</name>
<feature type="binding site" evidence="5">
    <location>
        <position position="92"/>
    </location>
    <ligand>
        <name>AMP</name>
        <dbReference type="ChEBI" id="CHEBI:456215"/>
    </ligand>
</feature>
<comment type="pathway">
    <text evidence="5">Purine metabolism; AMP biosynthesis via salvage pathway; AMP from ADP: step 1/1.</text>
</comment>
<evidence type="ECO:0000256" key="7">
    <source>
        <dbReference type="RuleBase" id="RU003331"/>
    </source>
</evidence>
<feature type="binding site" evidence="5">
    <location>
        <position position="150"/>
    </location>
    <ligand>
        <name>Zn(2+)</name>
        <dbReference type="ChEBI" id="CHEBI:29105"/>
        <note>structural</note>
    </ligand>
</feature>
<keyword evidence="5" id="KW-0862">Zinc</keyword>
<evidence type="ECO:0000256" key="2">
    <source>
        <dbReference type="ARBA" id="ARBA00022727"/>
    </source>
</evidence>
<evidence type="ECO:0000259" key="8">
    <source>
        <dbReference type="Pfam" id="PF05191"/>
    </source>
</evidence>
<dbReference type="NCBIfam" id="TIGR01351">
    <property type="entry name" value="adk"/>
    <property type="match status" value="1"/>
</dbReference>
<keyword evidence="3 5" id="KW-0547">Nucleotide-binding</keyword>
<feature type="binding site" evidence="5">
    <location>
        <position position="128"/>
    </location>
    <ligand>
        <name>ATP</name>
        <dbReference type="ChEBI" id="CHEBI:30616"/>
    </ligand>
</feature>
<dbReference type="AlphaFoldDB" id="A0A1F5TM59"/>
<reference evidence="9 10" key="1">
    <citation type="journal article" date="2016" name="Nat. Commun.">
        <title>Thousands of microbial genomes shed light on interconnected biogeochemical processes in an aquifer system.</title>
        <authorList>
            <person name="Anantharaman K."/>
            <person name="Brown C.T."/>
            <person name="Hug L.A."/>
            <person name="Sharon I."/>
            <person name="Castelle C.J."/>
            <person name="Probst A.J."/>
            <person name="Thomas B.C."/>
            <person name="Singh A."/>
            <person name="Wilkins M.J."/>
            <person name="Karaoz U."/>
            <person name="Brodie E.L."/>
            <person name="Williams K.H."/>
            <person name="Hubbard S.S."/>
            <person name="Banfield J.F."/>
        </authorList>
    </citation>
    <scope>NUCLEOTIDE SEQUENCE [LARGE SCALE GENOMIC DNA]</scope>
</reference>
<dbReference type="PRINTS" id="PR00094">
    <property type="entry name" value="ADENYLTKNASE"/>
</dbReference>
<dbReference type="InterPro" id="IPR006259">
    <property type="entry name" value="Adenyl_kin_sub"/>
</dbReference>
<feature type="binding site" evidence="5">
    <location>
        <begin position="85"/>
        <end position="88"/>
    </location>
    <ligand>
        <name>AMP</name>
        <dbReference type="ChEBI" id="CHEBI:456215"/>
    </ligand>
</feature>
<feature type="binding site" evidence="5">
    <location>
        <position position="133"/>
    </location>
    <ligand>
        <name>Zn(2+)</name>
        <dbReference type="ChEBI" id="CHEBI:29105"/>
        <note>structural</note>
    </ligand>
</feature>
<evidence type="ECO:0000256" key="1">
    <source>
        <dbReference type="ARBA" id="ARBA00022679"/>
    </source>
</evidence>
<accession>A0A1F5TM59</accession>
<dbReference type="PANTHER" id="PTHR23359">
    <property type="entry name" value="NUCLEOTIDE KINASE"/>
    <property type="match status" value="1"/>
</dbReference>
<keyword evidence="5" id="KW-0963">Cytoplasm</keyword>
<comment type="domain">
    <text evidence="5">Consists of three domains, a large central CORE domain and two small peripheral domains, NMPbind and LID, which undergo movements during catalysis. The LID domain closes over the site of phosphoryl transfer upon ATP binding. Assembling and dissambling the active center during each catalytic cycle provides an effective means to prevent ATP hydrolysis. Some bacteria have evolved a zinc-coordinating structure that stabilizes the LID domain.</text>
</comment>
<comment type="function">
    <text evidence="5">Catalyzes the reversible transfer of the terminal phosphate group between ATP and AMP. Plays an important role in cellular energy homeostasis and in adenine nucleotide metabolism.</text>
</comment>
<dbReference type="Gene3D" id="3.40.50.300">
    <property type="entry name" value="P-loop containing nucleotide triphosphate hydrolases"/>
    <property type="match status" value="1"/>
</dbReference>
<feature type="binding site" evidence="5">
    <location>
        <position position="160"/>
    </location>
    <ligand>
        <name>AMP</name>
        <dbReference type="ChEBI" id="CHEBI:456215"/>
    </ligand>
</feature>
<comment type="caution">
    <text evidence="5">Lacks conserved residue(s) required for the propagation of feature annotation.</text>
</comment>
<dbReference type="SUPFAM" id="SSF52540">
    <property type="entry name" value="P-loop containing nucleoside triphosphate hydrolases"/>
    <property type="match status" value="1"/>
</dbReference>
<dbReference type="GO" id="GO:0044209">
    <property type="term" value="P:AMP salvage"/>
    <property type="evidence" value="ECO:0007669"/>
    <property type="project" value="UniProtKB-UniRule"/>
</dbReference>
<comment type="subcellular location">
    <subcellularLocation>
        <location evidence="5 7">Cytoplasm</location>
    </subcellularLocation>
</comment>
<comment type="catalytic activity">
    <reaction evidence="5 7">
        <text>AMP + ATP = 2 ADP</text>
        <dbReference type="Rhea" id="RHEA:12973"/>
        <dbReference type="ChEBI" id="CHEBI:30616"/>
        <dbReference type="ChEBI" id="CHEBI:456215"/>
        <dbReference type="ChEBI" id="CHEBI:456216"/>
        <dbReference type="EC" id="2.7.4.3"/>
    </reaction>
</comment>
<comment type="subunit">
    <text evidence="5 7">Monomer.</text>
</comment>
<dbReference type="Pfam" id="PF05191">
    <property type="entry name" value="ADK_lid"/>
    <property type="match status" value="1"/>
</dbReference>
<feature type="binding site" evidence="5">
    <location>
        <position position="131"/>
    </location>
    <ligand>
        <name>Zn(2+)</name>
        <dbReference type="ChEBI" id="CHEBI:29105"/>
        <note>structural</note>
    </ligand>
</feature>
<protein>
    <recommendedName>
        <fullName evidence="5 7">Adenylate kinase</fullName>
        <shortName evidence="5">AK</shortName>
        <ecNumber evidence="5 7">2.7.4.3</ecNumber>
    </recommendedName>
    <alternativeName>
        <fullName evidence="5">ATP-AMP transphosphorylase</fullName>
    </alternativeName>
    <alternativeName>
        <fullName evidence="5">ATP:AMP phosphotransferase</fullName>
    </alternativeName>
    <alternativeName>
        <fullName evidence="5">Adenylate monophosphate kinase</fullName>
    </alternativeName>
</protein>
<feature type="domain" description="Adenylate kinase active site lid" evidence="8">
    <location>
        <begin position="128"/>
        <end position="162"/>
    </location>
</feature>
<comment type="caution">
    <text evidence="9">The sequence shown here is derived from an EMBL/GenBank/DDBJ whole genome shotgun (WGS) entry which is preliminary data.</text>
</comment>
<feature type="binding site" evidence="5">
    <location>
        <begin position="136"/>
        <end position="137"/>
    </location>
    <ligand>
        <name>ATP</name>
        <dbReference type="ChEBI" id="CHEBI:30616"/>
    </ligand>
</feature>
<dbReference type="EC" id="2.7.4.3" evidence="5 7"/>
<keyword evidence="1 5" id="KW-0808">Transferase</keyword>
<dbReference type="PROSITE" id="PS00113">
    <property type="entry name" value="ADENYLATE_KINASE"/>
    <property type="match status" value="1"/>
</dbReference>
<keyword evidence="2 5" id="KW-0545">Nucleotide biosynthesis</keyword>
<keyword evidence="5" id="KW-0479">Metal-binding</keyword>
<organism evidence="9 10">
    <name type="scientific">Candidatus Falkowbacteria bacterium RIFOXYD2_FULL_34_120</name>
    <dbReference type="NCBI Taxonomy" id="1798007"/>
    <lineage>
        <taxon>Bacteria</taxon>
        <taxon>Candidatus Falkowiibacteriota</taxon>
    </lineage>
</organism>
<dbReference type="GO" id="GO:0005524">
    <property type="term" value="F:ATP binding"/>
    <property type="evidence" value="ECO:0007669"/>
    <property type="project" value="UniProtKB-UniRule"/>
</dbReference>
<feature type="region of interest" description="NMP" evidence="5">
    <location>
        <begin position="30"/>
        <end position="59"/>
    </location>
</feature>
<gene>
    <name evidence="5" type="primary">adk</name>
    <name evidence="9" type="ORF">A2531_02010</name>
</gene>
<feature type="binding site" evidence="5">
    <location>
        <position position="199"/>
    </location>
    <ligand>
        <name>ATP</name>
        <dbReference type="ChEBI" id="CHEBI:30616"/>
    </ligand>
</feature>
<comment type="similarity">
    <text evidence="5 6">Belongs to the adenylate kinase family.</text>
</comment>
<dbReference type="GO" id="GO:0008270">
    <property type="term" value="F:zinc ion binding"/>
    <property type="evidence" value="ECO:0007669"/>
    <property type="project" value="UniProtKB-UniRule"/>
</dbReference>
<dbReference type="InterPro" id="IPR033690">
    <property type="entry name" value="Adenylat_kinase_CS"/>
</dbReference>
<evidence type="ECO:0000256" key="4">
    <source>
        <dbReference type="ARBA" id="ARBA00022777"/>
    </source>
</evidence>
<feature type="binding site" evidence="5">
    <location>
        <begin position="10"/>
        <end position="15"/>
    </location>
    <ligand>
        <name>ATP</name>
        <dbReference type="ChEBI" id="CHEBI:30616"/>
    </ligand>
</feature>
<dbReference type="HAMAP" id="MF_00235">
    <property type="entry name" value="Adenylate_kinase_Adk"/>
    <property type="match status" value="1"/>
</dbReference>
<feature type="binding site" evidence="5">
    <location>
        <position position="36"/>
    </location>
    <ligand>
        <name>AMP</name>
        <dbReference type="ChEBI" id="CHEBI:456215"/>
    </ligand>
</feature>
<dbReference type="UniPathway" id="UPA00588">
    <property type="reaction ID" value="UER00649"/>
</dbReference>
<feature type="binding site" evidence="5">
    <location>
        <begin position="57"/>
        <end position="59"/>
    </location>
    <ligand>
        <name>AMP</name>
        <dbReference type="ChEBI" id="CHEBI:456215"/>
    </ligand>
</feature>
<evidence type="ECO:0000256" key="5">
    <source>
        <dbReference type="HAMAP-Rule" id="MF_00235"/>
    </source>
</evidence>
<proteinExistence type="inferred from homology"/>
<dbReference type="GO" id="GO:0004017">
    <property type="term" value="F:AMP kinase activity"/>
    <property type="evidence" value="ECO:0007669"/>
    <property type="project" value="UniProtKB-UniRule"/>
</dbReference>
<dbReference type="InterPro" id="IPR036193">
    <property type="entry name" value="ADK_active_lid_dom_sf"/>
</dbReference>
<keyword evidence="5 7" id="KW-0067">ATP-binding</keyword>